<gene>
    <name evidence="1" type="ORF">MTR67_037393</name>
</gene>
<dbReference type="EMBL" id="CP133619">
    <property type="protein sequence ID" value="WMV44008.1"/>
    <property type="molecule type" value="Genomic_DNA"/>
</dbReference>
<evidence type="ECO:0000313" key="2">
    <source>
        <dbReference type="Proteomes" id="UP001234989"/>
    </source>
</evidence>
<accession>A0AAF0UDT7</accession>
<organism evidence="1 2">
    <name type="scientific">Solanum verrucosum</name>
    <dbReference type="NCBI Taxonomy" id="315347"/>
    <lineage>
        <taxon>Eukaryota</taxon>
        <taxon>Viridiplantae</taxon>
        <taxon>Streptophyta</taxon>
        <taxon>Embryophyta</taxon>
        <taxon>Tracheophyta</taxon>
        <taxon>Spermatophyta</taxon>
        <taxon>Magnoliopsida</taxon>
        <taxon>eudicotyledons</taxon>
        <taxon>Gunneridae</taxon>
        <taxon>Pentapetalae</taxon>
        <taxon>asterids</taxon>
        <taxon>lamiids</taxon>
        <taxon>Solanales</taxon>
        <taxon>Solanaceae</taxon>
        <taxon>Solanoideae</taxon>
        <taxon>Solaneae</taxon>
        <taxon>Solanum</taxon>
    </lineage>
</organism>
<reference evidence="1" key="1">
    <citation type="submission" date="2023-08" db="EMBL/GenBank/DDBJ databases">
        <title>A de novo genome assembly of Solanum verrucosum Schlechtendal, a Mexican diploid species geographically isolated from the other diploid A-genome species in potato relatives.</title>
        <authorList>
            <person name="Hosaka K."/>
        </authorList>
    </citation>
    <scope>NUCLEOTIDE SEQUENCE</scope>
    <source>
        <tissue evidence="1">Young leaves</tissue>
    </source>
</reference>
<dbReference type="AlphaFoldDB" id="A0AAF0UDT7"/>
<sequence length="25" mass="2740">MDGMNLSNVRQAATLAAHKLREDPT</sequence>
<proteinExistence type="predicted"/>
<name>A0AAF0UDT7_SOLVR</name>
<keyword evidence="2" id="KW-1185">Reference proteome</keyword>
<evidence type="ECO:0000313" key="1">
    <source>
        <dbReference type="EMBL" id="WMV44008.1"/>
    </source>
</evidence>
<protein>
    <submittedName>
        <fullName evidence="1">Uncharacterized protein</fullName>
    </submittedName>
</protein>
<dbReference type="Proteomes" id="UP001234989">
    <property type="component" value="Chromosome 8"/>
</dbReference>